<organism evidence="3 4">
    <name type="scientific">Bermanella marisrubri</name>
    <dbReference type="NCBI Taxonomy" id="207949"/>
    <lineage>
        <taxon>Bacteria</taxon>
        <taxon>Pseudomonadati</taxon>
        <taxon>Pseudomonadota</taxon>
        <taxon>Gammaproteobacteria</taxon>
        <taxon>Oceanospirillales</taxon>
        <taxon>Oceanospirillaceae</taxon>
        <taxon>Bermanella</taxon>
    </lineage>
</organism>
<protein>
    <recommendedName>
        <fullName evidence="5">DUF11 domain-containing protein</fullName>
    </recommendedName>
</protein>
<evidence type="ECO:0008006" key="5">
    <source>
        <dbReference type="Google" id="ProtNLM"/>
    </source>
</evidence>
<feature type="transmembrane region" description="Helical" evidence="2">
    <location>
        <begin position="19"/>
        <end position="37"/>
    </location>
</feature>
<dbReference type="NCBIfam" id="TIGR01451">
    <property type="entry name" value="B_ant_repeat"/>
    <property type="match status" value="1"/>
</dbReference>
<comment type="caution">
    <text evidence="3">The sequence shown here is derived from an EMBL/GenBank/DDBJ whole genome shotgun (WGS) entry which is preliminary data.</text>
</comment>
<dbReference type="AlphaFoldDB" id="Q1N146"/>
<reference evidence="3 4" key="1">
    <citation type="submission" date="2006-03" db="EMBL/GenBank/DDBJ databases">
        <authorList>
            <person name="Pinhassi J."/>
            <person name="Pedros-Alio C."/>
            <person name="Ferriera S."/>
            <person name="Johnson J."/>
            <person name="Kravitz S."/>
            <person name="Halpern A."/>
            <person name="Remington K."/>
            <person name="Beeson K."/>
            <person name="Tran B."/>
            <person name="Rogers Y.-H."/>
            <person name="Friedman R."/>
            <person name="Venter J.C."/>
        </authorList>
    </citation>
    <scope>NUCLEOTIDE SEQUENCE [LARGE SCALE GENOMIC DNA]</scope>
    <source>
        <strain evidence="3 4">RED65</strain>
    </source>
</reference>
<keyword evidence="2" id="KW-0472">Membrane</keyword>
<name>Q1N146_9GAMM</name>
<dbReference type="Gene3D" id="2.60.40.1510">
    <property type="entry name" value="ntegrin, alpha v. Chain A, domain 3"/>
    <property type="match status" value="1"/>
</dbReference>
<accession>Q1N146</accession>
<dbReference type="RefSeq" id="WP_007017469.1">
    <property type="nucleotide sequence ID" value="NZ_CH724113.1"/>
</dbReference>
<dbReference type="OrthoDB" id="9790247at2"/>
<keyword evidence="2" id="KW-1133">Transmembrane helix</keyword>
<dbReference type="STRING" id="207949.RED65_11710"/>
<gene>
    <name evidence="3" type="ORF">RED65_11710</name>
</gene>
<dbReference type="Proteomes" id="UP000004263">
    <property type="component" value="Unassembled WGS sequence"/>
</dbReference>
<sequence>MESRVVTIGNKGATQSQQFAWYCLCFVVLAIFTKQALAETPISLKQSFAGNLSFTVTGASFRPRSNNTGNGACFTNSSASASIGDVPSGANVIAAYLFWAGSGAPDYQVTLNGQTVSADFSSRHTYELDSNRRFFGGSADITSNINNPNRSYTLRNLSIEDDDNYCDTETVLGAWAIAIIYETPAEEFRVVNVYEGFQAFSGSTPPLTLIPSNFKLPEKPTGKHAHITWEGDDNLNAGGENLEFEGALLFDSNNPSGNQFNSYSNVQGGSNTYGLDVDAYDIGAYLTPGDEQVITRYSSGQDLVILSSEIISVSNIPVADLQLEALFTDNTVWDKNIPQTLSFRLTNNGPSNINALDTRFELQLPPNTSYAGPAPSGFNCAATSNLVTCEKTTTFAANSSIDLSINLDASNVDTSGGVVNASFSASIDHDLANSPELFDNRQSNNSGSLSKTIGALDYNNSAILLTDDNAGLFLASDSISTEITLSNGRLLDTSDASIIIDIPSDIESFSVDNTPTGSNVTTIPDGGANGTGQIIISNINFSANENPNITLTLNTDPAIEPDNVYSLTAIVNDNNQSWTITSNELIVSDGTLPASGNKQLYLNNNSTMSRERPSNLNGTVDIARGLSQTWELTPALQDDLTFSLDDALLEVNLKGNGIRTGNFSGTQTSYQAEYNLLLTLSDSNGNVLAQRALTVSPNNTNFTLQSSLLENSLGSQSAQLSSGQNLLLTITNNSNTFRNFFYSYDPGAISIKVREAISSTALADGYSALILNAQTVINVDSIEVWSEPFQDNDNDGIDDSGAQLTTSSQPDTQLSVRATVSDPFGAFDISSVFITVNNASISNQAMVEIDDKIADNTTATKTFETIITLAEEDETLGNWNISVIANEGIEGDVSHARSSNFMVLPFQPNVNLSKTIEVINDPINGPLSAGNKPKAIPGAEIQYTISAINTGRGKSDANSIVLQDEIPQNADLFIGQLSCSNRGPGSGLGPICFEDGATPNESGLTYDFNSITNLSDDIAFSVDGSDFSYEPSDEGDGYDSNIRFIRISPSGELRNANKNGSTEPSFNFKYQIRLQ</sequence>
<dbReference type="HOGENOM" id="CLU_286929_0_0_6"/>
<keyword evidence="2" id="KW-0812">Transmembrane</keyword>
<feature type="region of interest" description="Disordered" evidence="1">
    <location>
        <begin position="789"/>
        <end position="810"/>
    </location>
</feature>
<evidence type="ECO:0000313" key="4">
    <source>
        <dbReference type="Proteomes" id="UP000004263"/>
    </source>
</evidence>
<dbReference type="EMBL" id="AAQH01000011">
    <property type="protein sequence ID" value="EAT12005.1"/>
    <property type="molecule type" value="Genomic_DNA"/>
</dbReference>
<keyword evidence="4" id="KW-1185">Reference proteome</keyword>
<evidence type="ECO:0000256" key="2">
    <source>
        <dbReference type="SAM" id="Phobius"/>
    </source>
</evidence>
<evidence type="ECO:0000256" key="1">
    <source>
        <dbReference type="SAM" id="MobiDB-lite"/>
    </source>
</evidence>
<proteinExistence type="predicted"/>
<evidence type="ECO:0000313" key="3">
    <source>
        <dbReference type="EMBL" id="EAT12005.1"/>
    </source>
</evidence>
<dbReference type="InterPro" id="IPR047589">
    <property type="entry name" value="DUF11_rpt"/>
</dbReference>